<organism evidence="1 2">
    <name type="scientific">Planococcus donghaensis</name>
    <dbReference type="NCBI Taxonomy" id="414778"/>
    <lineage>
        <taxon>Bacteria</taxon>
        <taxon>Bacillati</taxon>
        <taxon>Bacillota</taxon>
        <taxon>Bacilli</taxon>
        <taxon>Bacillales</taxon>
        <taxon>Caryophanaceae</taxon>
        <taxon>Planococcus</taxon>
    </lineage>
</organism>
<proteinExistence type="predicted"/>
<evidence type="ECO:0000313" key="2">
    <source>
        <dbReference type="Proteomes" id="UP000092495"/>
    </source>
</evidence>
<dbReference type="AlphaFoldDB" id="A0A1C7EHQ9"/>
<dbReference type="EMBL" id="CP016543">
    <property type="protein sequence ID" value="ANU23196.1"/>
    <property type="molecule type" value="Genomic_DNA"/>
</dbReference>
<gene>
    <name evidence="1" type="ORF">BCM40_07370</name>
</gene>
<dbReference type="OrthoDB" id="2428449at2"/>
<evidence type="ECO:0000313" key="1">
    <source>
        <dbReference type="EMBL" id="ANU23196.1"/>
    </source>
</evidence>
<name>A0A1C7EHQ9_9BACL</name>
<reference evidence="1" key="1">
    <citation type="submission" date="2016-10" db="EMBL/GenBank/DDBJ databases">
        <authorList>
            <person name="See-Too W.S."/>
        </authorList>
    </citation>
    <scope>NUCLEOTIDE SEQUENCE</scope>
    <source>
        <strain evidence="1">DSM 22276</strain>
    </source>
</reference>
<dbReference type="Proteomes" id="UP000092495">
    <property type="component" value="Chromosome"/>
</dbReference>
<accession>A0A1C7EHQ9</accession>
<dbReference type="RefSeq" id="WP_065526235.1">
    <property type="nucleotide sequence ID" value="NZ_CP016543.2"/>
</dbReference>
<sequence>MVKVDLLEKTPQKVSELLGGEMEFYDGFWHLEKKREVKAHRRSRLCVCWSLDLLVAYQMTADDQKAINQAEIFLLPEELSVFIGELIKHPNFLPISYSQQLSTERGMYCLRISSLELPEHFAERLSDSLQALGEKSILSKGE</sequence>
<protein>
    <submittedName>
        <fullName evidence="1">Uncharacterized protein</fullName>
    </submittedName>
</protein>
<dbReference type="KEGG" id="pdg:BCM40_07370"/>
<keyword evidence="2" id="KW-1185">Reference proteome</keyword>